<keyword evidence="2" id="KW-1003">Cell membrane</keyword>
<protein>
    <recommendedName>
        <fullName evidence="2">Type IV secretion system protein</fullName>
    </recommendedName>
</protein>
<dbReference type="InterPro" id="IPR014155">
    <property type="entry name" value="VirB11"/>
</dbReference>
<keyword evidence="2" id="KW-0472">Membrane</keyword>
<dbReference type="GO" id="GO:0044097">
    <property type="term" value="P:secretion by the type IV secretion system"/>
    <property type="evidence" value="ECO:0007669"/>
    <property type="project" value="InterPro"/>
</dbReference>
<dbReference type="Pfam" id="PF00437">
    <property type="entry name" value="T2SSE"/>
    <property type="match status" value="1"/>
</dbReference>
<evidence type="ECO:0000256" key="1">
    <source>
        <dbReference type="ARBA" id="ARBA00006611"/>
    </source>
</evidence>
<organism evidence="4 5">
    <name type="scientific">Sulfurirhabdus autotrophica</name>
    <dbReference type="NCBI Taxonomy" id="1706046"/>
    <lineage>
        <taxon>Bacteria</taxon>
        <taxon>Pseudomonadati</taxon>
        <taxon>Pseudomonadota</taxon>
        <taxon>Betaproteobacteria</taxon>
        <taxon>Nitrosomonadales</taxon>
        <taxon>Sulfuricellaceae</taxon>
        <taxon>Sulfurirhabdus</taxon>
    </lineage>
</organism>
<dbReference type="OrthoDB" id="9810761at2"/>
<comment type="similarity">
    <text evidence="1 2">Belongs to the GSP E family.</text>
</comment>
<feature type="domain" description="Bacterial type II secretion system protein E" evidence="3">
    <location>
        <begin position="27"/>
        <end position="323"/>
    </location>
</feature>
<dbReference type="Gene3D" id="3.30.450.90">
    <property type="match status" value="1"/>
</dbReference>
<dbReference type="EMBL" id="SMCO01000019">
    <property type="protein sequence ID" value="TCV82730.1"/>
    <property type="molecule type" value="Genomic_DNA"/>
</dbReference>
<keyword evidence="2" id="KW-0067">ATP-binding</keyword>
<comment type="caution">
    <text evidence="4">The sequence shown here is derived from an EMBL/GenBank/DDBJ whole genome shotgun (WGS) entry which is preliminary data.</text>
</comment>
<dbReference type="PANTHER" id="PTHR30486">
    <property type="entry name" value="TWITCHING MOTILITY PROTEIN PILT"/>
    <property type="match status" value="1"/>
</dbReference>
<dbReference type="AlphaFoldDB" id="A0A4R3XUB9"/>
<evidence type="ECO:0000313" key="5">
    <source>
        <dbReference type="Proteomes" id="UP000295367"/>
    </source>
</evidence>
<dbReference type="Proteomes" id="UP000295367">
    <property type="component" value="Unassembled WGS sequence"/>
</dbReference>
<dbReference type="PANTHER" id="PTHR30486:SF6">
    <property type="entry name" value="TYPE IV PILUS RETRACTATION ATPASE PILT"/>
    <property type="match status" value="1"/>
</dbReference>
<dbReference type="InterPro" id="IPR027417">
    <property type="entry name" value="P-loop_NTPase"/>
</dbReference>
<dbReference type="NCBIfam" id="TIGR02788">
    <property type="entry name" value="VirB11"/>
    <property type="match status" value="1"/>
</dbReference>
<dbReference type="CDD" id="cd01130">
    <property type="entry name" value="VirB11-like_ATPase"/>
    <property type="match status" value="1"/>
</dbReference>
<dbReference type="GO" id="GO:0005524">
    <property type="term" value="F:ATP binding"/>
    <property type="evidence" value="ECO:0007669"/>
    <property type="project" value="UniProtKB-UniRule"/>
</dbReference>
<keyword evidence="5" id="KW-1185">Reference proteome</keyword>
<evidence type="ECO:0000313" key="4">
    <source>
        <dbReference type="EMBL" id="TCV82730.1"/>
    </source>
</evidence>
<dbReference type="InterPro" id="IPR001482">
    <property type="entry name" value="T2SS/T4SS_dom"/>
</dbReference>
<dbReference type="Gene3D" id="3.40.50.300">
    <property type="entry name" value="P-loop containing nucleotide triphosphate hydrolases"/>
    <property type="match status" value="1"/>
</dbReference>
<evidence type="ECO:0000259" key="3">
    <source>
        <dbReference type="Pfam" id="PF00437"/>
    </source>
</evidence>
<gene>
    <name evidence="4" type="ORF">EDC63_11947</name>
</gene>
<name>A0A4R3XUB9_9PROT</name>
<dbReference type="InterPro" id="IPR050921">
    <property type="entry name" value="T4SS_GSP_E_ATPase"/>
</dbReference>
<dbReference type="GO" id="GO:0043684">
    <property type="term" value="C:type IV secretion system complex"/>
    <property type="evidence" value="ECO:0007669"/>
    <property type="project" value="UniProtKB-UniRule"/>
</dbReference>
<sequence length="367" mass="40697">MVSNATPIQPVEAVAPGRDIALREYLQPLKALLDDKTLTEICINRPGEVFTEGPYGWVKYTDPNITMPWCRKLATLIATFSGDKINEQGPVLSGALPDGERVQIVIPPACEIGTISITIRKPSLTAMTQEQYEASGFHNEVPDFKVNTNQAGYSRLVNVEMQLLKLLEARRYWDFYKLAIAERKNIVISGATGSGKTTFGRALVNLIPENERLLTIEDVREMFFENHPNRVHLLYSEGGKGTSDVTGKSLLQACLRMKPDRVLLAELRSGVAYDYIVNISSGHPGSITTIHAGSAAGAFEMLSLRVKESEEGRTLAREDILGLLRAEVDIIIQVHQLIRDDGAGNMRKVRRITEIYYDPASKRKSLG</sequence>
<dbReference type="RefSeq" id="WP_124944924.1">
    <property type="nucleotide sequence ID" value="NZ_BHVT01000004.1"/>
</dbReference>
<dbReference type="SUPFAM" id="SSF52540">
    <property type="entry name" value="P-loop containing nucleoside triphosphate hydrolases"/>
    <property type="match status" value="1"/>
</dbReference>
<reference evidence="4 5" key="1">
    <citation type="submission" date="2019-03" db="EMBL/GenBank/DDBJ databases">
        <title>Genomic Encyclopedia of Type Strains, Phase IV (KMG-IV): sequencing the most valuable type-strain genomes for metagenomic binning, comparative biology and taxonomic classification.</title>
        <authorList>
            <person name="Goeker M."/>
        </authorList>
    </citation>
    <scope>NUCLEOTIDE SEQUENCE [LARGE SCALE GENOMIC DNA]</scope>
    <source>
        <strain evidence="4 5">DSM 100309</strain>
    </source>
</reference>
<keyword evidence="2" id="KW-0997">Cell inner membrane</keyword>
<dbReference type="GO" id="GO:0016887">
    <property type="term" value="F:ATP hydrolysis activity"/>
    <property type="evidence" value="ECO:0007669"/>
    <property type="project" value="InterPro"/>
</dbReference>
<dbReference type="GO" id="GO:0005886">
    <property type="term" value="C:plasma membrane"/>
    <property type="evidence" value="ECO:0007669"/>
    <property type="project" value="UniProtKB-SubCell"/>
</dbReference>
<evidence type="ECO:0000256" key="2">
    <source>
        <dbReference type="RuleBase" id="RU366071"/>
    </source>
</evidence>
<comment type="function">
    <text evidence="2">Part of the Type IV secretion system.</text>
</comment>
<keyword evidence="2" id="KW-0547">Nucleotide-binding</keyword>
<accession>A0A4R3XUB9</accession>
<proteinExistence type="inferred from homology"/>
<comment type="subcellular location">
    <subcellularLocation>
        <location evidence="2">Cell inner membrane</location>
        <topology evidence="2">Peripheral membrane protein</topology>
        <orientation evidence="2">Cytoplasmic side</orientation>
    </subcellularLocation>
</comment>